<sequence>MRIITYVSALLLSSNLAWGGDTLLQEHSYNYSFDNVNVGTNPNSGSVVTIFDSLNINDVNLSISGWSDVRRVDEHDNWDFKRVVGAEVQKVYDKGWAVRNPLEAEGAHQTIDNSTGQYPDYDFILLSFSEEVQLDSLNFGWANFGNGSQEVSVAAITDTGFNKLTSENSTWSSIISDAVSSSFSIERLSYDRGVSNLNFSSTAKYWLVGAYNTVFGTTSSGSTLNDAFKIAGLGFSNTTETKTNTEVSEPGALALMGLGLGLVLYRRKRRV</sequence>
<dbReference type="RefSeq" id="WP_061095447.1">
    <property type="nucleotide sequence ID" value="NZ_CP014323.1"/>
</dbReference>
<dbReference type="InterPro" id="IPR013424">
    <property type="entry name" value="Ice-binding_C"/>
</dbReference>
<dbReference type="InterPro" id="IPR049672">
    <property type="entry name" value="Xrt_dep_XDP1"/>
</dbReference>
<dbReference type="OrthoDB" id="6117416at2"/>
<dbReference type="AlphaFoldDB" id="A0A126Q180"/>
<feature type="chain" id="PRO_5007272514" description="Ice-binding protein C-terminal domain-containing protein" evidence="1">
    <location>
        <begin position="20"/>
        <end position="271"/>
    </location>
</feature>
<reference evidence="3 4" key="1">
    <citation type="submission" date="2015-12" db="EMBL/GenBank/DDBJ databases">
        <authorList>
            <person name="Shamseldin A."/>
            <person name="Moawad H."/>
            <person name="Abd El-Rahim W.M."/>
            <person name="Sadowsky M.J."/>
        </authorList>
    </citation>
    <scope>NUCLEOTIDE SEQUENCE [LARGE SCALE GENOMIC DNA]</scope>
    <source>
        <strain evidence="3 4">D7</strain>
    </source>
</reference>
<accession>A0A126Q180</accession>
<organism evidence="3 4">
    <name type="scientific">Alteromonas macleodii</name>
    <name type="common">Pseudoalteromonas macleodii</name>
    <dbReference type="NCBI Taxonomy" id="28108"/>
    <lineage>
        <taxon>Bacteria</taxon>
        <taxon>Pseudomonadati</taxon>
        <taxon>Pseudomonadota</taxon>
        <taxon>Gammaproteobacteria</taxon>
        <taxon>Alteromonadales</taxon>
        <taxon>Alteromonadaceae</taxon>
        <taxon>Alteromonas/Salinimonas group</taxon>
        <taxon>Alteromonas</taxon>
    </lineage>
</organism>
<dbReference type="NCBIfam" id="TIGR02595">
    <property type="entry name" value="PEP_CTERM"/>
    <property type="match status" value="1"/>
</dbReference>
<proteinExistence type="predicted"/>
<feature type="signal peptide" evidence="1">
    <location>
        <begin position="1"/>
        <end position="19"/>
    </location>
</feature>
<dbReference type="NCBIfam" id="NF041927">
    <property type="entry name" value="Xrt_dep_XDP1"/>
    <property type="match status" value="1"/>
</dbReference>
<evidence type="ECO:0000256" key="1">
    <source>
        <dbReference type="SAM" id="SignalP"/>
    </source>
</evidence>
<dbReference type="Proteomes" id="UP000063991">
    <property type="component" value="Chromosome"/>
</dbReference>
<evidence type="ECO:0000259" key="2">
    <source>
        <dbReference type="Pfam" id="PF07589"/>
    </source>
</evidence>
<name>A0A126Q180_ALTMA</name>
<dbReference type="EMBL" id="CP014323">
    <property type="protein sequence ID" value="AMJ99037.1"/>
    <property type="molecule type" value="Genomic_DNA"/>
</dbReference>
<dbReference type="Pfam" id="PF07589">
    <property type="entry name" value="PEP-CTERM"/>
    <property type="match status" value="1"/>
</dbReference>
<evidence type="ECO:0000313" key="3">
    <source>
        <dbReference type="EMBL" id="AMJ99037.1"/>
    </source>
</evidence>
<keyword evidence="1" id="KW-0732">Signal</keyword>
<protein>
    <recommendedName>
        <fullName evidence="2">Ice-binding protein C-terminal domain-containing protein</fullName>
    </recommendedName>
</protein>
<gene>
    <name evidence="3" type="ORF">AVL55_13205</name>
</gene>
<feature type="domain" description="Ice-binding protein C-terminal" evidence="2">
    <location>
        <begin position="247"/>
        <end position="269"/>
    </location>
</feature>
<evidence type="ECO:0000313" key="4">
    <source>
        <dbReference type="Proteomes" id="UP000063991"/>
    </source>
</evidence>